<protein>
    <submittedName>
        <fullName evidence="1">Uncharacterized protein</fullName>
    </submittedName>
</protein>
<proteinExistence type="predicted"/>
<organism evidence="1 2">
    <name type="scientific">Camellia sinensis</name>
    <name type="common">Tea plant</name>
    <name type="synonym">Thea sinensis</name>
    <dbReference type="NCBI Taxonomy" id="4442"/>
    <lineage>
        <taxon>Eukaryota</taxon>
        <taxon>Viridiplantae</taxon>
        <taxon>Streptophyta</taxon>
        <taxon>Embryophyta</taxon>
        <taxon>Tracheophyta</taxon>
        <taxon>Spermatophyta</taxon>
        <taxon>Magnoliopsida</taxon>
        <taxon>eudicotyledons</taxon>
        <taxon>Gunneridae</taxon>
        <taxon>Pentapetalae</taxon>
        <taxon>asterids</taxon>
        <taxon>Ericales</taxon>
        <taxon>Theaceae</taxon>
        <taxon>Camellia</taxon>
    </lineage>
</organism>
<dbReference type="Pfam" id="PF07893">
    <property type="entry name" value="DUF1668"/>
    <property type="match status" value="1"/>
</dbReference>
<dbReference type="Proteomes" id="UP000593564">
    <property type="component" value="Unassembled WGS sequence"/>
</dbReference>
<dbReference type="EMBL" id="JACBKZ010000004">
    <property type="protein sequence ID" value="KAF5953085.1"/>
    <property type="molecule type" value="Genomic_DNA"/>
</dbReference>
<dbReference type="AlphaFoldDB" id="A0A7J7HKJ7"/>
<dbReference type="InterPro" id="IPR015915">
    <property type="entry name" value="Kelch-typ_b-propeller"/>
</dbReference>
<dbReference type="InterPro" id="IPR012871">
    <property type="entry name" value="DUF1668_ORYSA"/>
</dbReference>
<accession>A0A7J7HKJ7</accession>
<name>A0A7J7HKJ7_CAMSI</name>
<comment type="caution">
    <text evidence="1">The sequence shown here is derived from an EMBL/GenBank/DDBJ whole genome shotgun (WGS) entry which is preliminary data.</text>
</comment>
<gene>
    <name evidence="1" type="ORF">HYC85_011029</name>
</gene>
<keyword evidence="2" id="KW-1185">Reference proteome</keyword>
<evidence type="ECO:0000313" key="1">
    <source>
        <dbReference type="EMBL" id="KAF5953085.1"/>
    </source>
</evidence>
<dbReference type="PANTHER" id="PTHR35714">
    <property type="entry name" value="OS02G0715300 PROTEIN"/>
    <property type="match status" value="1"/>
</dbReference>
<dbReference type="SUPFAM" id="SSF117281">
    <property type="entry name" value="Kelch motif"/>
    <property type="match status" value="1"/>
</dbReference>
<reference evidence="2" key="1">
    <citation type="journal article" date="2020" name="Nat. Commun.">
        <title>Genome assembly of wild tea tree DASZ reveals pedigree and selection history of tea varieties.</title>
        <authorList>
            <person name="Zhang W."/>
            <person name="Zhang Y."/>
            <person name="Qiu H."/>
            <person name="Guo Y."/>
            <person name="Wan H."/>
            <person name="Zhang X."/>
            <person name="Scossa F."/>
            <person name="Alseekh S."/>
            <person name="Zhang Q."/>
            <person name="Wang P."/>
            <person name="Xu L."/>
            <person name="Schmidt M.H."/>
            <person name="Jia X."/>
            <person name="Li D."/>
            <person name="Zhu A."/>
            <person name="Guo F."/>
            <person name="Chen W."/>
            <person name="Ni D."/>
            <person name="Usadel B."/>
            <person name="Fernie A.R."/>
            <person name="Wen W."/>
        </authorList>
    </citation>
    <scope>NUCLEOTIDE SEQUENCE [LARGE SCALE GENOMIC DNA]</scope>
    <source>
        <strain evidence="2">cv. G240</strain>
    </source>
</reference>
<dbReference type="PANTHER" id="PTHR35714:SF1">
    <property type="entry name" value="OS02G0715300 PROTEIN"/>
    <property type="match status" value="1"/>
</dbReference>
<reference evidence="1 2" key="2">
    <citation type="submission" date="2020-07" db="EMBL/GenBank/DDBJ databases">
        <title>Genome assembly of wild tea tree DASZ reveals pedigree and selection history of tea varieties.</title>
        <authorList>
            <person name="Zhang W."/>
        </authorList>
    </citation>
    <scope>NUCLEOTIDE SEQUENCE [LARGE SCALE GENOMIC DNA]</scope>
    <source>
        <strain evidence="2">cv. G240</strain>
        <tissue evidence="1">Leaf</tissue>
    </source>
</reference>
<dbReference type="Gene3D" id="2.120.10.80">
    <property type="entry name" value="Kelch-type beta propeller"/>
    <property type="match status" value="1"/>
</dbReference>
<sequence>MAWSHPLLKKEKSSCSQKSEAEGYLYLIFMYSVGKYSHSFHRIKLSDLNLSSEGESSSQERKDLLALPEPLLELPYESYPDFMSFVHFDGKIYMFGGEAFSRIKRGKLSKRCYVFDTNNPKNDVNDGPPMKGAKFRPIVLGPIGDMFYVLSSNLASRDLEKFEPKSESCDRSWTVLDQFPFASEGQQHKYEVLSYAIVENLLIFSTRKGIFTYHVKENNWTSSRGEKDDGINMGSLGDEKMNTLGAESSEQDYWMDMDSLGGEEMKMLPFIDEAKLLDDLWYGFSSPKEFALAAYHFDIDKRGLQSYEVRGVVSPSGNVEHETVNIIVPLKGKKFCIVRSGLYESGVQFYVTVGMYQLSETTRGSNEMSKYVQVSTKGSATYVKVWGCGWIRKWWDWGCGWILSRKPTFARDLEMNEQETAVLGCHSKGSWRHVFDKLRKLLVRPHHNLPQTFRYDSVTYSQNFDDGIGKINTRSQLNH</sequence>
<evidence type="ECO:0000313" key="2">
    <source>
        <dbReference type="Proteomes" id="UP000593564"/>
    </source>
</evidence>